<gene>
    <name evidence="6" type="primary">crtF</name>
    <name evidence="6" type="ORF">DelRiverFos13D03.28</name>
</gene>
<proteinExistence type="predicted"/>
<evidence type="ECO:0000313" key="6">
    <source>
        <dbReference type="EMBL" id="AAX48171.1"/>
    </source>
</evidence>
<sequence>MPKPPDRMTDAVKIRSNPLSLRAWVLRMAASRRFQAWAARTPIFRRIARAEGAALFDIVAGFVNAQVLRAIIDLRVLQHLQQGPATAAQMGALCNIAPDRMQVLLQAGAGLGLLTRQRDGRFALALRGASLLGVPGLAEMIQHHSALYADLADPVAFLRKDDPTALARFWPYVFGASGAVDPQVTATYSNLMAESQVLVAEDTLRMVDLSGVKRLMDVGGGTGAFLAAVGAAYPALQLDLFDLPVVLHGAGARLGAAGLADRVSLHPGSFRDDPLPLGADAITLVRVLYDHADATVANLLAAVYAALPPKGRLIVSEPMSGGTVPDRTTDVYFAVYTLAMQTGRTRSGAEIAALMQAAGFVNIGIQTGFRPFVTSVVTGERGGV</sequence>
<feature type="domain" description="O-methyltransferase dimerisation" evidence="5">
    <location>
        <begin position="57"/>
        <end position="122"/>
    </location>
</feature>
<feature type="domain" description="O-methyltransferase C-terminal" evidence="4">
    <location>
        <begin position="148"/>
        <end position="360"/>
    </location>
</feature>
<dbReference type="PANTHER" id="PTHR43712">
    <property type="entry name" value="PUTATIVE (AFU_ORTHOLOGUE AFUA_4G14580)-RELATED"/>
    <property type="match status" value="1"/>
</dbReference>
<evidence type="ECO:0000259" key="4">
    <source>
        <dbReference type="Pfam" id="PF00891"/>
    </source>
</evidence>
<reference evidence="6" key="1">
    <citation type="journal article" date="2005" name="Environ. Microbiol.">
        <title>Aerobic anoxygenic photosynthesis genes and operons in uncultured bacteria in the Delaware River.</title>
        <authorList>
            <person name="Waidner L.A."/>
            <person name="Kirchman D.L."/>
        </authorList>
    </citation>
    <scope>NUCLEOTIDE SEQUENCE</scope>
</reference>
<name>Q58PR0_9PROT</name>
<dbReference type="InterPro" id="IPR036390">
    <property type="entry name" value="WH_DNA-bd_sf"/>
</dbReference>
<evidence type="ECO:0000256" key="3">
    <source>
        <dbReference type="ARBA" id="ARBA00022691"/>
    </source>
</evidence>
<dbReference type="EMBL" id="AY912081">
    <property type="protein sequence ID" value="AAX48171.1"/>
    <property type="molecule type" value="Genomic_DNA"/>
</dbReference>
<dbReference type="Gene3D" id="3.40.50.150">
    <property type="entry name" value="Vaccinia Virus protein VP39"/>
    <property type="match status" value="1"/>
</dbReference>
<dbReference type="PROSITE" id="PS51683">
    <property type="entry name" value="SAM_OMT_II"/>
    <property type="match status" value="1"/>
</dbReference>
<organism evidence="6">
    <name type="scientific">uncultured proteobacterium DelRiverFos13D03</name>
    <dbReference type="NCBI Taxonomy" id="311564"/>
    <lineage>
        <taxon>Bacteria</taxon>
        <taxon>Pseudomonadati</taxon>
        <taxon>Pseudomonadota</taxon>
        <taxon>environmental samples</taxon>
    </lineage>
</organism>
<dbReference type="Gene3D" id="1.10.287.1350">
    <property type="match status" value="1"/>
</dbReference>
<evidence type="ECO:0000256" key="2">
    <source>
        <dbReference type="ARBA" id="ARBA00022679"/>
    </source>
</evidence>
<evidence type="ECO:0000256" key="1">
    <source>
        <dbReference type="ARBA" id="ARBA00022603"/>
    </source>
</evidence>
<keyword evidence="3" id="KW-0949">S-adenosyl-L-methionine</keyword>
<dbReference type="PIRSF" id="PIRSF005739">
    <property type="entry name" value="O-mtase"/>
    <property type="match status" value="1"/>
</dbReference>
<dbReference type="GO" id="GO:0032259">
    <property type="term" value="P:methylation"/>
    <property type="evidence" value="ECO:0007669"/>
    <property type="project" value="UniProtKB-KW"/>
</dbReference>
<keyword evidence="2 6" id="KW-0808">Transferase</keyword>
<dbReference type="SUPFAM" id="SSF53335">
    <property type="entry name" value="S-adenosyl-L-methionine-dependent methyltransferases"/>
    <property type="match status" value="1"/>
</dbReference>
<dbReference type="Pfam" id="PF08100">
    <property type="entry name" value="Dimerisation"/>
    <property type="match status" value="1"/>
</dbReference>
<protein>
    <submittedName>
        <fullName evidence="6">Hydroxyneurosporene methyltransferase</fullName>
    </submittedName>
</protein>
<dbReference type="AlphaFoldDB" id="Q58PR0"/>
<evidence type="ECO:0000259" key="5">
    <source>
        <dbReference type="Pfam" id="PF08100"/>
    </source>
</evidence>
<dbReference type="InterPro" id="IPR001077">
    <property type="entry name" value="COMT_C"/>
</dbReference>
<accession>Q58PR0</accession>
<keyword evidence="1 6" id="KW-0489">Methyltransferase</keyword>
<dbReference type="SUPFAM" id="SSF46785">
    <property type="entry name" value="Winged helix' DNA-binding domain"/>
    <property type="match status" value="1"/>
</dbReference>
<dbReference type="Pfam" id="PF00891">
    <property type="entry name" value="Methyltransf_2"/>
    <property type="match status" value="1"/>
</dbReference>
<dbReference type="Gene3D" id="1.10.10.10">
    <property type="entry name" value="Winged helix-like DNA-binding domain superfamily/Winged helix DNA-binding domain"/>
    <property type="match status" value="1"/>
</dbReference>
<dbReference type="InterPro" id="IPR029063">
    <property type="entry name" value="SAM-dependent_MTases_sf"/>
</dbReference>
<dbReference type="PANTHER" id="PTHR43712:SF2">
    <property type="entry name" value="O-METHYLTRANSFERASE CICE"/>
    <property type="match status" value="1"/>
</dbReference>
<dbReference type="CDD" id="cd02440">
    <property type="entry name" value="AdoMet_MTases"/>
    <property type="match status" value="1"/>
</dbReference>
<dbReference type="InterPro" id="IPR016461">
    <property type="entry name" value="COMT-like"/>
</dbReference>
<dbReference type="InterPro" id="IPR012967">
    <property type="entry name" value="COMT_dimerisation"/>
</dbReference>
<dbReference type="GO" id="GO:0008171">
    <property type="term" value="F:O-methyltransferase activity"/>
    <property type="evidence" value="ECO:0007669"/>
    <property type="project" value="InterPro"/>
</dbReference>
<dbReference type="GO" id="GO:0046983">
    <property type="term" value="F:protein dimerization activity"/>
    <property type="evidence" value="ECO:0007669"/>
    <property type="project" value="InterPro"/>
</dbReference>
<dbReference type="InterPro" id="IPR036388">
    <property type="entry name" value="WH-like_DNA-bd_sf"/>
</dbReference>